<protein>
    <recommendedName>
        <fullName evidence="5">F-box domain-containing protein</fullName>
    </recommendedName>
</protein>
<dbReference type="SUPFAM" id="SSF52058">
    <property type="entry name" value="L domain-like"/>
    <property type="match status" value="1"/>
</dbReference>
<dbReference type="Proteomes" id="UP000000768">
    <property type="component" value="Chromosome 5"/>
</dbReference>
<dbReference type="InterPro" id="IPR001810">
    <property type="entry name" value="F-box_dom"/>
</dbReference>
<dbReference type="Pfam" id="PF00646">
    <property type="entry name" value="F-box"/>
    <property type="match status" value="1"/>
</dbReference>
<dbReference type="FunCoup" id="A0A1B6PS72">
    <property type="interactions" value="1"/>
</dbReference>
<evidence type="ECO:0000313" key="3">
    <source>
        <dbReference type="EMBL" id="KXG28522.1"/>
    </source>
</evidence>
<dbReference type="InParanoid" id="A0A1B6PS72"/>
<dbReference type="InterPro" id="IPR032675">
    <property type="entry name" value="LRR_dom_sf"/>
</dbReference>
<evidence type="ECO:0000259" key="1">
    <source>
        <dbReference type="Pfam" id="PF00646"/>
    </source>
</evidence>
<feature type="domain" description="At1g61320/AtMIF1 LRR" evidence="2">
    <location>
        <begin position="122"/>
        <end position="512"/>
    </location>
</feature>
<reference evidence="4" key="3">
    <citation type="journal article" date="2018" name="Plant J.">
        <title>The Sorghum bicolor reference genome: improved assembly, gene annotations, a transcriptome atlas, and signatures of genome organization.</title>
        <authorList>
            <person name="McCormick R.F."/>
            <person name="Truong S.K."/>
            <person name="Sreedasyam A."/>
            <person name="Jenkins J."/>
            <person name="Shu S."/>
            <person name="Sims D."/>
            <person name="Kennedy M."/>
            <person name="Amirebrahimi M."/>
            <person name="Weers B.D."/>
            <person name="McKinley B."/>
            <person name="Mattison A."/>
            <person name="Morishige D.T."/>
            <person name="Grimwood J."/>
            <person name="Schmutz J."/>
            <person name="Mullet J.E."/>
        </authorList>
    </citation>
    <scope>NUCLEOTIDE SEQUENCE [LARGE SCALE GENOMIC DNA]</scope>
    <source>
        <strain evidence="4">cv. BTx623</strain>
    </source>
</reference>
<dbReference type="PANTHER" id="PTHR34145:SF14">
    <property type="entry name" value="EXPRESSED PROTEIN"/>
    <property type="match status" value="1"/>
</dbReference>
<proteinExistence type="predicted"/>
<dbReference type="PANTHER" id="PTHR34145">
    <property type="entry name" value="OS02G0105600 PROTEIN"/>
    <property type="match status" value="1"/>
</dbReference>
<dbReference type="Gramene" id="KXG28523">
    <property type="protein sequence ID" value="KXG28523"/>
    <property type="gene ID" value="SORBI_3005G132600"/>
</dbReference>
<dbReference type="Pfam" id="PF23622">
    <property type="entry name" value="LRR_At1g61320_AtMIF1"/>
    <property type="match status" value="1"/>
</dbReference>
<keyword evidence="4" id="KW-1185">Reference proteome</keyword>
<dbReference type="EMBL" id="CM000764">
    <property type="protein sequence ID" value="KXG28522.1"/>
    <property type="molecule type" value="Genomic_DNA"/>
</dbReference>
<evidence type="ECO:0000313" key="4">
    <source>
        <dbReference type="Proteomes" id="UP000000768"/>
    </source>
</evidence>
<sequence length="516" mass="57499">MSITTRSAAPGHEGDGSTCSATQVQASTCQEVDDSDCAEISASQVQLPEDILHRIHALMEMQDAAQAACVSRSFLRSWRCYPNLNLSILSLGIKHDDTLCIKRNASKRHETVMEFVSRVDHILQNHSGMGVKTFSLQTYPCSDLHPSYVDRWLQVAFTSRIENFHLSMIEGQDIKYNFPCSVFSIVQRSSIQSFSLSVCSFHSAPQVGCMSSLTNLKLSSVHVTGEELYGFLSNSCALKQIYLSNCEDIICLRIPCLLKELNILIVFSCLNLEVIESNAPNLSIFSYVGDQIRISFGHAPQVREVTFHNYDSPGALYYARTKLPFIIPNVQSLDLLTGDETANTPMTYGRFLQLKYLEIVACAPIFTPDYDFCSLVSFLDASPALETFILRIHIPTLRPDSIVEDPGADSSRPQCLSECCHDHLKNVMITGFCSAKSMIELTIHIIEKTKSLACLTLDTTRGHDIRFNKTDECWKLSQDALVEAEKARVAIQRHVEGRVPSSVNLKVIVPCSKCIC</sequence>
<feature type="domain" description="F-box" evidence="1">
    <location>
        <begin position="46"/>
        <end position="79"/>
    </location>
</feature>
<dbReference type="EMBL" id="CM000764">
    <property type="protein sequence ID" value="KXG28523.1"/>
    <property type="molecule type" value="Genomic_DNA"/>
</dbReference>
<dbReference type="OrthoDB" id="613853at2759"/>
<dbReference type="AlphaFoldDB" id="A0A1B6PS72"/>
<evidence type="ECO:0008006" key="5">
    <source>
        <dbReference type="Google" id="ProtNLM"/>
    </source>
</evidence>
<dbReference type="OMA" id="SECCHDH"/>
<reference evidence="3 4" key="1">
    <citation type="journal article" date="2009" name="Nature">
        <title>The Sorghum bicolor genome and the diversification of grasses.</title>
        <authorList>
            <person name="Paterson A.H."/>
            <person name="Bowers J.E."/>
            <person name="Bruggmann R."/>
            <person name="Dubchak I."/>
            <person name="Grimwood J."/>
            <person name="Gundlach H."/>
            <person name="Haberer G."/>
            <person name="Hellsten U."/>
            <person name="Mitros T."/>
            <person name="Poliakov A."/>
            <person name="Schmutz J."/>
            <person name="Spannagl M."/>
            <person name="Tang H."/>
            <person name="Wang X."/>
            <person name="Wicker T."/>
            <person name="Bharti A.K."/>
            <person name="Chapman J."/>
            <person name="Feltus F.A."/>
            <person name="Gowik U."/>
            <person name="Grigoriev I.V."/>
            <person name="Lyons E."/>
            <person name="Maher C.A."/>
            <person name="Martis M."/>
            <person name="Narechania A."/>
            <person name="Otillar R.P."/>
            <person name="Penning B.W."/>
            <person name="Salamov A.A."/>
            <person name="Wang Y."/>
            <person name="Zhang L."/>
            <person name="Carpita N.C."/>
            <person name="Freeling M."/>
            <person name="Gingle A.R."/>
            <person name="Hash C.T."/>
            <person name="Keller B."/>
            <person name="Klein P."/>
            <person name="Kresovich S."/>
            <person name="McCann M.C."/>
            <person name="Ming R."/>
            <person name="Peterson D.G."/>
            <person name="Mehboob-ur-Rahman"/>
            <person name="Ware D."/>
            <person name="Westhoff P."/>
            <person name="Mayer K.F."/>
            <person name="Messing J."/>
            <person name="Rokhsar D.S."/>
        </authorList>
    </citation>
    <scope>NUCLEOTIDE SEQUENCE [LARGE SCALE GENOMIC DNA]</scope>
    <source>
        <strain evidence="4">cv. BTx623</strain>
    </source>
</reference>
<evidence type="ECO:0000259" key="2">
    <source>
        <dbReference type="Pfam" id="PF23622"/>
    </source>
</evidence>
<dbReference type="ExpressionAtlas" id="A0A1B6PS72">
    <property type="expression patterns" value="baseline and differential"/>
</dbReference>
<dbReference type="InterPro" id="IPR036047">
    <property type="entry name" value="F-box-like_dom_sf"/>
</dbReference>
<name>A0A1B6PS72_SORBI</name>
<gene>
    <name evidence="3" type="ORF">SORBI_3005G132600</name>
</gene>
<dbReference type="SUPFAM" id="SSF81383">
    <property type="entry name" value="F-box domain"/>
    <property type="match status" value="1"/>
</dbReference>
<dbReference type="InterPro" id="IPR055357">
    <property type="entry name" value="LRR_At1g61320_AtMIF1"/>
</dbReference>
<dbReference type="Gramene" id="KXG28522">
    <property type="protein sequence ID" value="KXG28522"/>
    <property type="gene ID" value="SORBI_3005G132600"/>
</dbReference>
<dbReference type="eggNOG" id="ENOG502RRSE">
    <property type="taxonomic scope" value="Eukaryota"/>
</dbReference>
<reference evidence="3" key="2">
    <citation type="submission" date="2017-02" db="EMBL/GenBank/DDBJ databases">
        <title>WGS assembly of Sorghum bicolor.</title>
        <authorList>
            <person name="Paterson A."/>
            <person name="Mullet J."/>
            <person name="Bowers J."/>
            <person name="Bruggmann R."/>
            <person name="Dubchak I."/>
            <person name="Grimwood J."/>
            <person name="Gundlach H."/>
            <person name="Haberer G."/>
            <person name="Hellsten U."/>
            <person name="Mitros T."/>
            <person name="Poliakov A."/>
            <person name="Schmutz J."/>
            <person name="Spannagl M."/>
            <person name="Tang H."/>
            <person name="Wang X."/>
            <person name="Wicker T."/>
            <person name="Bharti A."/>
            <person name="Chapman J."/>
            <person name="Feltus F."/>
            <person name="Gowik U."/>
            <person name="Grigoriev I."/>
            <person name="Lyons E."/>
            <person name="Maher C."/>
            <person name="Martis M."/>
            <person name="Narechania A."/>
            <person name="Otillar R."/>
            <person name="Penning B."/>
            <person name="Salamov A."/>
            <person name="Wang Y."/>
            <person name="Zhang L."/>
            <person name="Carpita N."/>
            <person name="Freeling M."/>
            <person name="Gingle A."/>
            <person name="Hash C."/>
            <person name="Keller B."/>
            <person name="Klein P."/>
            <person name="Kresovich S."/>
            <person name="Mccann M."/>
            <person name="Ming R."/>
            <person name="Peterson D."/>
            <person name="Rahman M."/>
            <person name="Ware D."/>
            <person name="Westhoff P."/>
            <person name="Mayer K."/>
            <person name="Messing J."/>
            <person name="Sims D."/>
            <person name="Jenkins J."/>
            <person name="Shu S."/>
            <person name="Rokhsar D."/>
        </authorList>
    </citation>
    <scope>NUCLEOTIDE SEQUENCE</scope>
</reference>
<dbReference type="Gene3D" id="3.80.10.10">
    <property type="entry name" value="Ribonuclease Inhibitor"/>
    <property type="match status" value="1"/>
</dbReference>
<accession>A0A1B6PS72</accession>
<dbReference type="InterPro" id="IPR053772">
    <property type="entry name" value="At1g61320/At1g61330-like"/>
</dbReference>
<organism evidence="3 4">
    <name type="scientific">Sorghum bicolor</name>
    <name type="common">Sorghum</name>
    <name type="synonym">Sorghum vulgare</name>
    <dbReference type="NCBI Taxonomy" id="4558"/>
    <lineage>
        <taxon>Eukaryota</taxon>
        <taxon>Viridiplantae</taxon>
        <taxon>Streptophyta</taxon>
        <taxon>Embryophyta</taxon>
        <taxon>Tracheophyta</taxon>
        <taxon>Spermatophyta</taxon>
        <taxon>Magnoliopsida</taxon>
        <taxon>Liliopsida</taxon>
        <taxon>Poales</taxon>
        <taxon>Poaceae</taxon>
        <taxon>PACMAD clade</taxon>
        <taxon>Panicoideae</taxon>
        <taxon>Andropogonodae</taxon>
        <taxon>Andropogoneae</taxon>
        <taxon>Sorghinae</taxon>
        <taxon>Sorghum</taxon>
    </lineage>
</organism>